<accession>A0ACB8BJW6</accession>
<keyword evidence="2" id="KW-1185">Reference proteome</keyword>
<name>A0ACB8BJW6_9AGAM</name>
<evidence type="ECO:0000313" key="1">
    <source>
        <dbReference type="EMBL" id="KAH7925127.1"/>
    </source>
</evidence>
<proteinExistence type="predicted"/>
<comment type="caution">
    <text evidence="1">The sequence shown here is derived from an EMBL/GenBank/DDBJ whole genome shotgun (WGS) entry which is preliminary data.</text>
</comment>
<evidence type="ECO:0000313" key="2">
    <source>
        <dbReference type="Proteomes" id="UP000790709"/>
    </source>
</evidence>
<dbReference type="EMBL" id="MU266408">
    <property type="protein sequence ID" value="KAH7925127.1"/>
    <property type="molecule type" value="Genomic_DNA"/>
</dbReference>
<reference evidence="1" key="1">
    <citation type="journal article" date="2021" name="New Phytol.">
        <title>Evolutionary innovations through gain and loss of genes in the ectomycorrhizal Boletales.</title>
        <authorList>
            <person name="Wu G."/>
            <person name="Miyauchi S."/>
            <person name="Morin E."/>
            <person name="Kuo A."/>
            <person name="Drula E."/>
            <person name="Varga T."/>
            <person name="Kohler A."/>
            <person name="Feng B."/>
            <person name="Cao Y."/>
            <person name="Lipzen A."/>
            <person name="Daum C."/>
            <person name="Hundley H."/>
            <person name="Pangilinan J."/>
            <person name="Johnson J."/>
            <person name="Barry K."/>
            <person name="LaButti K."/>
            <person name="Ng V."/>
            <person name="Ahrendt S."/>
            <person name="Min B."/>
            <person name="Choi I.G."/>
            <person name="Park H."/>
            <person name="Plett J.M."/>
            <person name="Magnuson J."/>
            <person name="Spatafora J.W."/>
            <person name="Nagy L.G."/>
            <person name="Henrissat B."/>
            <person name="Grigoriev I.V."/>
            <person name="Yang Z.L."/>
            <person name="Xu J."/>
            <person name="Martin F.M."/>
        </authorList>
    </citation>
    <scope>NUCLEOTIDE SEQUENCE</scope>
    <source>
        <strain evidence="1">KUC20120723A-06</strain>
    </source>
</reference>
<gene>
    <name evidence="1" type="ORF">BV22DRAFT_457624</name>
</gene>
<organism evidence="1 2">
    <name type="scientific">Leucogyrophana mollusca</name>
    <dbReference type="NCBI Taxonomy" id="85980"/>
    <lineage>
        <taxon>Eukaryota</taxon>
        <taxon>Fungi</taxon>
        <taxon>Dikarya</taxon>
        <taxon>Basidiomycota</taxon>
        <taxon>Agaricomycotina</taxon>
        <taxon>Agaricomycetes</taxon>
        <taxon>Agaricomycetidae</taxon>
        <taxon>Boletales</taxon>
        <taxon>Boletales incertae sedis</taxon>
        <taxon>Leucogyrophana</taxon>
    </lineage>
</organism>
<protein>
    <submittedName>
        <fullName evidence="1">Uncharacterized protein</fullName>
    </submittedName>
</protein>
<sequence>MFKPGHNFLVPLAPTFFRRINGYTRRSDRDFSVCNWLNCLLFNITYRNKGFHHPKLTDDSYFAVGFEDGFASMREDATRTLPFLLDTNLLAISCHLDALKWKFDFLCVRTLVEFNSPAVQRVGDQPLQLQHIYSLQTIIHSIIRSSLCPSVPL</sequence>
<dbReference type="Proteomes" id="UP000790709">
    <property type="component" value="Unassembled WGS sequence"/>
</dbReference>